<name>A0ABR2ZCW7_9AGAR</name>
<evidence type="ECO:0000256" key="2">
    <source>
        <dbReference type="ARBA" id="ARBA00022679"/>
    </source>
</evidence>
<dbReference type="CDD" id="cd03357">
    <property type="entry name" value="LbH_MAT_GAT"/>
    <property type="match status" value="1"/>
</dbReference>
<sequence length="217" mass="23793">MKVPPSDEYEKTVFGTMYNPLRPTLLKARHKVRGLADEIETLDPRSEPDADKFGDYQLKLLEGMLGKVGEGTFIEPPFKPDYGFNVVFGRKGFANFGLTILDTSLVIIIGDRVQMAFNVSLLTATHSTSVLSRMKFVEYGLPIVIGDDVWIGSNVQVMPGVIIGKGCTIGAGSVVTKDIPEYSVAVGCPARVIKKLQSVEEERADPENVWNQLPDGM</sequence>
<dbReference type="PANTHER" id="PTHR23416">
    <property type="entry name" value="SIALIC ACID SYNTHASE-RELATED"/>
    <property type="match status" value="1"/>
</dbReference>
<keyword evidence="2" id="KW-0808">Transferase</keyword>
<accession>A0ABR2ZCW7</accession>
<comment type="similarity">
    <text evidence="1">Belongs to the transferase hexapeptide repeat family.</text>
</comment>
<evidence type="ECO:0000313" key="3">
    <source>
        <dbReference type="EMBL" id="KAL0058754.1"/>
    </source>
</evidence>
<evidence type="ECO:0008006" key="5">
    <source>
        <dbReference type="Google" id="ProtNLM"/>
    </source>
</evidence>
<organism evidence="3 4">
    <name type="scientific">Marasmius tenuissimus</name>
    <dbReference type="NCBI Taxonomy" id="585030"/>
    <lineage>
        <taxon>Eukaryota</taxon>
        <taxon>Fungi</taxon>
        <taxon>Dikarya</taxon>
        <taxon>Basidiomycota</taxon>
        <taxon>Agaricomycotina</taxon>
        <taxon>Agaricomycetes</taxon>
        <taxon>Agaricomycetidae</taxon>
        <taxon>Agaricales</taxon>
        <taxon>Marasmiineae</taxon>
        <taxon>Marasmiaceae</taxon>
        <taxon>Marasmius</taxon>
    </lineage>
</organism>
<dbReference type="SUPFAM" id="SSF51161">
    <property type="entry name" value="Trimeric LpxA-like enzymes"/>
    <property type="match status" value="1"/>
</dbReference>
<dbReference type="Gene3D" id="2.160.10.10">
    <property type="entry name" value="Hexapeptide repeat proteins"/>
    <property type="match status" value="1"/>
</dbReference>
<keyword evidence="4" id="KW-1185">Reference proteome</keyword>
<dbReference type="Pfam" id="PF00132">
    <property type="entry name" value="Hexapep"/>
    <property type="match status" value="1"/>
</dbReference>
<dbReference type="InterPro" id="IPR051159">
    <property type="entry name" value="Hexapeptide_acetyltransf"/>
</dbReference>
<dbReference type="EMBL" id="JBBXMP010000278">
    <property type="protein sequence ID" value="KAL0058754.1"/>
    <property type="molecule type" value="Genomic_DNA"/>
</dbReference>
<protein>
    <recommendedName>
        <fullName evidence="5">Acetyltransferase</fullName>
    </recommendedName>
</protein>
<gene>
    <name evidence="3" type="ORF">AAF712_014562</name>
</gene>
<dbReference type="PANTHER" id="PTHR23416:SF23">
    <property type="entry name" value="ACETYLTRANSFERASE C18B11.09C-RELATED"/>
    <property type="match status" value="1"/>
</dbReference>
<evidence type="ECO:0000256" key="1">
    <source>
        <dbReference type="ARBA" id="ARBA00007274"/>
    </source>
</evidence>
<dbReference type="InterPro" id="IPR001451">
    <property type="entry name" value="Hexapep"/>
</dbReference>
<proteinExistence type="inferred from homology"/>
<dbReference type="InterPro" id="IPR011004">
    <property type="entry name" value="Trimer_LpxA-like_sf"/>
</dbReference>
<comment type="caution">
    <text evidence="3">The sequence shown here is derived from an EMBL/GenBank/DDBJ whole genome shotgun (WGS) entry which is preliminary data.</text>
</comment>
<dbReference type="Proteomes" id="UP001437256">
    <property type="component" value="Unassembled WGS sequence"/>
</dbReference>
<evidence type="ECO:0000313" key="4">
    <source>
        <dbReference type="Proteomes" id="UP001437256"/>
    </source>
</evidence>
<reference evidence="3 4" key="1">
    <citation type="submission" date="2024-05" db="EMBL/GenBank/DDBJ databases">
        <title>A draft genome resource for the thread blight pathogen Marasmius tenuissimus strain MS-2.</title>
        <authorList>
            <person name="Yulfo-Soto G.E."/>
            <person name="Baruah I.K."/>
            <person name="Amoako-Attah I."/>
            <person name="Bukari Y."/>
            <person name="Meinhardt L.W."/>
            <person name="Bailey B.A."/>
            <person name="Cohen S.P."/>
        </authorList>
    </citation>
    <scope>NUCLEOTIDE SEQUENCE [LARGE SCALE GENOMIC DNA]</scope>
    <source>
        <strain evidence="3 4">MS-2</strain>
    </source>
</reference>